<dbReference type="Pfam" id="PF01494">
    <property type="entry name" value="FAD_binding_3"/>
    <property type="match status" value="1"/>
</dbReference>
<comment type="caution">
    <text evidence="2">The sequence shown here is derived from an EMBL/GenBank/DDBJ whole genome shotgun (WGS) entry which is preliminary data.</text>
</comment>
<evidence type="ECO:0000313" key="2">
    <source>
        <dbReference type="EMBL" id="GER39402.1"/>
    </source>
</evidence>
<dbReference type="PANTHER" id="PTHR46496:SF6">
    <property type="entry name" value="ZEAXANTHIN EPOXIDASE, CHLOROPLASTIC-LIKE ISOFORM X1"/>
    <property type="match status" value="1"/>
</dbReference>
<keyword evidence="3" id="KW-1185">Reference proteome</keyword>
<name>A0A5A7Q3L4_STRAF</name>
<dbReference type="PRINTS" id="PR00420">
    <property type="entry name" value="RNGMNOXGNASE"/>
</dbReference>
<dbReference type="InterPro" id="IPR002938">
    <property type="entry name" value="FAD-bd"/>
</dbReference>
<reference evidence="3" key="1">
    <citation type="journal article" date="2019" name="Curr. Biol.">
        <title>Genome Sequence of Striga asiatica Provides Insight into the Evolution of Plant Parasitism.</title>
        <authorList>
            <person name="Yoshida S."/>
            <person name="Kim S."/>
            <person name="Wafula E.K."/>
            <person name="Tanskanen J."/>
            <person name="Kim Y.M."/>
            <person name="Honaas L."/>
            <person name="Yang Z."/>
            <person name="Spallek T."/>
            <person name="Conn C.E."/>
            <person name="Ichihashi Y."/>
            <person name="Cheong K."/>
            <person name="Cui S."/>
            <person name="Der J.P."/>
            <person name="Gundlach H."/>
            <person name="Jiao Y."/>
            <person name="Hori C."/>
            <person name="Ishida J.K."/>
            <person name="Kasahara H."/>
            <person name="Kiba T."/>
            <person name="Kim M.S."/>
            <person name="Koo N."/>
            <person name="Laohavisit A."/>
            <person name="Lee Y.H."/>
            <person name="Lumba S."/>
            <person name="McCourt P."/>
            <person name="Mortimer J.C."/>
            <person name="Mutuku J.M."/>
            <person name="Nomura T."/>
            <person name="Sasaki-Sekimoto Y."/>
            <person name="Seto Y."/>
            <person name="Wang Y."/>
            <person name="Wakatake T."/>
            <person name="Sakakibara H."/>
            <person name="Demura T."/>
            <person name="Yamaguchi S."/>
            <person name="Yoneyama K."/>
            <person name="Manabe R.I."/>
            <person name="Nelson D.C."/>
            <person name="Schulman A.H."/>
            <person name="Timko M.P."/>
            <person name="dePamphilis C.W."/>
            <person name="Choi D."/>
            <person name="Shirasu K."/>
        </authorList>
    </citation>
    <scope>NUCLEOTIDE SEQUENCE [LARGE SCALE GENOMIC DNA]</scope>
    <source>
        <strain evidence="3">cv. UVA1</strain>
    </source>
</reference>
<dbReference type="OrthoDB" id="879924at2759"/>
<dbReference type="Gene3D" id="3.50.50.60">
    <property type="entry name" value="FAD/NAD(P)-binding domain"/>
    <property type="match status" value="1"/>
</dbReference>
<dbReference type="EMBL" id="BKCP01005628">
    <property type="protein sequence ID" value="GER39402.1"/>
    <property type="molecule type" value="Genomic_DNA"/>
</dbReference>
<dbReference type="PANTHER" id="PTHR46496">
    <property type="match status" value="1"/>
</dbReference>
<evidence type="ECO:0000259" key="1">
    <source>
        <dbReference type="Pfam" id="PF01494"/>
    </source>
</evidence>
<dbReference type="InterPro" id="IPR036188">
    <property type="entry name" value="FAD/NAD-bd_sf"/>
</dbReference>
<dbReference type="GO" id="GO:0071949">
    <property type="term" value="F:FAD binding"/>
    <property type="evidence" value="ECO:0007669"/>
    <property type="project" value="InterPro"/>
</dbReference>
<dbReference type="Proteomes" id="UP000325081">
    <property type="component" value="Unassembled WGS sequence"/>
</dbReference>
<dbReference type="SUPFAM" id="SSF51905">
    <property type="entry name" value="FAD/NAD(P)-binding domain"/>
    <property type="match status" value="1"/>
</dbReference>
<organism evidence="2 3">
    <name type="scientific">Striga asiatica</name>
    <name type="common">Asiatic witchweed</name>
    <name type="synonym">Buchnera asiatica</name>
    <dbReference type="NCBI Taxonomy" id="4170"/>
    <lineage>
        <taxon>Eukaryota</taxon>
        <taxon>Viridiplantae</taxon>
        <taxon>Streptophyta</taxon>
        <taxon>Embryophyta</taxon>
        <taxon>Tracheophyta</taxon>
        <taxon>Spermatophyta</taxon>
        <taxon>Magnoliopsida</taxon>
        <taxon>eudicotyledons</taxon>
        <taxon>Gunneridae</taxon>
        <taxon>Pentapetalae</taxon>
        <taxon>asterids</taxon>
        <taxon>lamiids</taxon>
        <taxon>Lamiales</taxon>
        <taxon>Orobanchaceae</taxon>
        <taxon>Buchnereae</taxon>
        <taxon>Striga</taxon>
    </lineage>
</organism>
<feature type="domain" description="FAD-binding" evidence="1">
    <location>
        <begin position="42"/>
        <end position="214"/>
    </location>
</feature>
<proteinExistence type="predicted"/>
<dbReference type="AlphaFoldDB" id="A0A5A7Q3L4"/>
<accession>A0A5A7Q3L4</accession>
<sequence length="433" mass="48697">MASFQMTLNFPAKSQGFSGKIPNNNSKRSVMVRCDDNCSKKLKVLIAGGGIAGLVFAVAAKRSGFEVAVFEKDLTAVRGEGRDRGPIQLLSTALGLLEKIDKDVVREINEVGYVTGNRTNGLADGTTGNWFTQFDFLTPALKKGIPVTQIICRIDLQRLLLDALGHDLVINNSKVVDFVDHPNKVTVILENGQEHQGDVLIGADGMRSLVRSRLFGHKDPKYSNFICYSGIAEFHPDYLPPFGYKIFVGHNKYFVALDIGNGRMQWYAFGKEASDSLPSPNGNKKKLLVDFGKWCDEVIEILVNTQEHMIIRRPIHDIDMLNTWGKGRDCYWLMLELRKLVETNPFSGISSDELAQAFRRFEKKRMFRVRTVHTICRMASILTIFYRTYVNIGPLPVFKLSALRFKHPALLVSSSVLKFALPKFMDWVVVGQE</sequence>
<evidence type="ECO:0000313" key="3">
    <source>
        <dbReference type="Proteomes" id="UP000325081"/>
    </source>
</evidence>
<protein>
    <submittedName>
        <fullName evidence="2">Zeaxanthin epoxidase</fullName>
    </submittedName>
</protein>
<gene>
    <name evidence="2" type="ORF">STAS_16018</name>
</gene>